<evidence type="ECO:0000256" key="5">
    <source>
        <dbReference type="ARBA" id="ARBA00022989"/>
    </source>
</evidence>
<dbReference type="Proteomes" id="UP000247978">
    <property type="component" value="Unassembled WGS sequence"/>
</dbReference>
<dbReference type="Gene3D" id="1.10.3720.10">
    <property type="entry name" value="MetI-like"/>
    <property type="match status" value="1"/>
</dbReference>
<dbReference type="AlphaFoldDB" id="A0A2V3WA74"/>
<feature type="transmembrane region" description="Helical" evidence="7">
    <location>
        <begin position="83"/>
        <end position="104"/>
    </location>
</feature>
<dbReference type="Pfam" id="PF00528">
    <property type="entry name" value="BPD_transp_1"/>
    <property type="match status" value="1"/>
</dbReference>
<dbReference type="PANTHER" id="PTHR30193:SF37">
    <property type="entry name" value="INNER MEMBRANE ABC TRANSPORTER PERMEASE PROTEIN YCJO"/>
    <property type="match status" value="1"/>
</dbReference>
<evidence type="ECO:0000256" key="4">
    <source>
        <dbReference type="ARBA" id="ARBA00022692"/>
    </source>
</evidence>
<evidence type="ECO:0000256" key="2">
    <source>
        <dbReference type="ARBA" id="ARBA00022448"/>
    </source>
</evidence>
<keyword evidence="6 7" id="KW-0472">Membrane</keyword>
<comment type="similarity">
    <text evidence="7">Belongs to the binding-protein-dependent transport system permease family.</text>
</comment>
<organism evidence="9 10">
    <name type="scientific">Pseudogracilibacillus auburnensis</name>
    <dbReference type="NCBI Taxonomy" id="1494959"/>
    <lineage>
        <taxon>Bacteria</taxon>
        <taxon>Bacillati</taxon>
        <taxon>Bacillota</taxon>
        <taxon>Bacilli</taxon>
        <taxon>Bacillales</taxon>
        <taxon>Bacillaceae</taxon>
        <taxon>Pseudogracilibacillus</taxon>
    </lineage>
</organism>
<feature type="transmembrane region" description="Helical" evidence="7">
    <location>
        <begin position="165"/>
        <end position="186"/>
    </location>
</feature>
<comment type="caution">
    <text evidence="9">The sequence shown here is derived from an EMBL/GenBank/DDBJ whole genome shotgun (WGS) entry which is preliminary data.</text>
</comment>
<evidence type="ECO:0000256" key="7">
    <source>
        <dbReference type="RuleBase" id="RU363032"/>
    </source>
</evidence>
<reference evidence="9 10" key="1">
    <citation type="submission" date="2018-05" db="EMBL/GenBank/DDBJ databases">
        <title>Genomic Encyclopedia of Type Strains, Phase IV (KMG-IV): sequencing the most valuable type-strain genomes for metagenomic binning, comparative biology and taxonomic classification.</title>
        <authorList>
            <person name="Goeker M."/>
        </authorList>
    </citation>
    <scope>NUCLEOTIDE SEQUENCE [LARGE SCALE GENOMIC DNA]</scope>
    <source>
        <strain evidence="9 10">DSM 28556</strain>
    </source>
</reference>
<dbReference type="InterPro" id="IPR035906">
    <property type="entry name" value="MetI-like_sf"/>
</dbReference>
<dbReference type="RefSeq" id="WP_110393403.1">
    <property type="nucleotide sequence ID" value="NZ_JBHUHB010000001.1"/>
</dbReference>
<dbReference type="OrthoDB" id="9809173at2"/>
<dbReference type="GO" id="GO:0055085">
    <property type="term" value="P:transmembrane transport"/>
    <property type="evidence" value="ECO:0007669"/>
    <property type="project" value="InterPro"/>
</dbReference>
<accession>A0A2V3WA74</accession>
<keyword evidence="3" id="KW-1003">Cell membrane</keyword>
<keyword evidence="5 7" id="KW-1133">Transmembrane helix</keyword>
<feature type="transmembrane region" description="Helical" evidence="7">
    <location>
        <begin position="20"/>
        <end position="46"/>
    </location>
</feature>
<dbReference type="EMBL" id="QJJQ01000001">
    <property type="protein sequence ID" value="PXW90118.1"/>
    <property type="molecule type" value="Genomic_DNA"/>
</dbReference>
<keyword evidence="10" id="KW-1185">Reference proteome</keyword>
<proteinExistence type="inferred from homology"/>
<dbReference type="PROSITE" id="PS50928">
    <property type="entry name" value="ABC_TM1"/>
    <property type="match status" value="1"/>
</dbReference>
<dbReference type="SUPFAM" id="SSF161098">
    <property type="entry name" value="MetI-like"/>
    <property type="match status" value="1"/>
</dbReference>
<evidence type="ECO:0000313" key="9">
    <source>
        <dbReference type="EMBL" id="PXW90118.1"/>
    </source>
</evidence>
<gene>
    <name evidence="9" type="ORF">DFR56_10126</name>
</gene>
<dbReference type="GO" id="GO:0005886">
    <property type="term" value="C:plasma membrane"/>
    <property type="evidence" value="ECO:0007669"/>
    <property type="project" value="UniProtKB-SubCell"/>
</dbReference>
<feature type="domain" description="ABC transmembrane type-1" evidence="8">
    <location>
        <begin position="79"/>
        <end position="291"/>
    </location>
</feature>
<feature type="transmembrane region" description="Helical" evidence="7">
    <location>
        <begin position="116"/>
        <end position="136"/>
    </location>
</feature>
<dbReference type="CDD" id="cd06261">
    <property type="entry name" value="TM_PBP2"/>
    <property type="match status" value="1"/>
</dbReference>
<protein>
    <submittedName>
        <fullName evidence="9">Carbohydrate ABC transporter membrane protein 1 (CUT1 family)</fullName>
    </submittedName>
</protein>
<evidence type="ECO:0000256" key="3">
    <source>
        <dbReference type="ARBA" id="ARBA00022475"/>
    </source>
</evidence>
<keyword evidence="4 7" id="KW-0812">Transmembrane</keyword>
<dbReference type="InterPro" id="IPR000515">
    <property type="entry name" value="MetI-like"/>
</dbReference>
<feature type="transmembrane region" description="Helical" evidence="7">
    <location>
        <begin position="270"/>
        <end position="294"/>
    </location>
</feature>
<evidence type="ECO:0000256" key="6">
    <source>
        <dbReference type="ARBA" id="ARBA00023136"/>
    </source>
</evidence>
<feature type="transmembrane region" description="Helical" evidence="7">
    <location>
        <begin position="214"/>
        <end position="235"/>
    </location>
</feature>
<sequence length="303" mass="34099">MKNNIQVKKRRFSNETGDRIAGWLFVSPMLIGFSIFMFGPLLFALYMSLHDWPLLGEETFIGLKNYQDLLSDQSFLNSLKVTFLFSFGLVPLNIILAIFLAVLLKDKFAGIGLFRTAIFVPVVTSLIVWAIVWKYLLAPELGFINQFLGIFGIDGPAWLLNKSTALPAVILVSVIKNVGLNMILFLTAMQQVPAELYEAAELDGASSFRKFKNITLPLITPTVFLTMIITTIGAMKVFGQVYVMTSGGPGESTKVLVYYIWETAFKLFDIGYASAIAFVLFFLLLAFTILSWVVRKRWVFYEE</sequence>
<comment type="subcellular location">
    <subcellularLocation>
        <location evidence="1 7">Cell membrane</location>
        <topology evidence="1 7">Multi-pass membrane protein</topology>
    </subcellularLocation>
</comment>
<dbReference type="PANTHER" id="PTHR30193">
    <property type="entry name" value="ABC TRANSPORTER PERMEASE PROTEIN"/>
    <property type="match status" value="1"/>
</dbReference>
<evidence type="ECO:0000256" key="1">
    <source>
        <dbReference type="ARBA" id="ARBA00004651"/>
    </source>
</evidence>
<evidence type="ECO:0000259" key="8">
    <source>
        <dbReference type="PROSITE" id="PS50928"/>
    </source>
</evidence>
<keyword evidence="2 7" id="KW-0813">Transport</keyword>
<evidence type="ECO:0000313" key="10">
    <source>
        <dbReference type="Proteomes" id="UP000247978"/>
    </source>
</evidence>
<dbReference type="InterPro" id="IPR051393">
    <property type="entry name" value="ABC_transporter_permease"/>
</dbReference>
<name>A0A2V3WA74_9BACI</name>